<keyword evidence="2" id="KW-1185">Reference proteome</keyword>
<evidence type="ECO:0000313" key="2">
    <source>
        <dbReference type="Proteomes" id="UP001346149"/>
    </source>
</evidence>
<proteinExistence type="predicted"/>
<evidence type="ECO:0000313" key="1">
    <source>
        <dbReference type="EMBL" id="KAK4782361.1"/>
    </source>
</evidence>
<dbReference type="EMBL" id="JAXQNO010000016">
    <property type="protein sequence ID" value="KAK4782361.1"/>
    <property type="molecule type" value="Genomic_DNA"/>
</dbReference>
<accession>A0AAN7LK86</accession>
<dbReference type="Proteomes" id="UP001346149">
    <property type="component" value="Unassembled WGS sequence"/>
</dbReference>
<protein>
    <submittedName>
        <fullName evidence="1">Uncharacterized protein</fullName>
    </submittedName>
</protein>
<comment type="caution">
    <text evidence="1">The sequence shown here is derived from an EMBL/GenBank/DDBJ whole genome shotgun (WGS) entry which is preliminary data.</text>
</comment>
<organism evidence="1 2">
    <name type="scientific">Trapa natans</name>
    <name type="common">Water chestnut</name>
    <dbReference type="NCBI Taxonomy" id="22666"/>
    <lineage>
        <taxon>Eukaryota</taxon>
        <taxon>Viridiplantae</taxon>
        <taxon>Streptophyta</taxon>
        <taxon>Embryophyta</taxon>
        <taxon>Tracheophyta</taxon>
        <taxon>Spermatophyta</taxon>
        <taxon>Magnoliopsida</taxon>
        <taxon>eudicotyledons</taxon>
        <taxon>Gunneridae</taxon>
        <taxon>Pentapetalae</taxon>
        <taxon>rosids</taxon>
        <taxon>malvids</taxon>
        <taxon>Myrtales</taxon>
        <taxon>Lythraceae</taxon>
        <taxon>Trapa</taxon>
    </lineage>
</organism>
<reference evidence="1 2" key="1">
    <citation type="journal article" date="2023" name="Hortic Res">
        <title>Pangenome of water caltrop reveals structural variations and asymmetric subgenome divergence after allopolyploidization.</title>
        <authorList>
            <person name="Zhang X."/>
            <person name="Chen Y."/>
            <person name="Wang L."/>
            <person name="Yuan Y."/>
            <person name="Fang M."/>
            <person name="Shi L."/>
            <person name="Lu R."/>
            <person name="Comes H.P."/>
            <person name="Ma Y."/>
            <person name="Chen Y."/>
            <person name="Huang G."/>
            <person name="Zhou Y."/>
            <person name="Zheng Z."/>
            <person name="Qiu Y."/>
        </authorList>
    </citation>
    <scope>NUCLEOTIDE SEQUENCE [LARGE SCALE GENOMIC DNA]</scope>
    <source>
        <strain evidence="1">F231</strain>
    </source>
</reference>
<sequence length="88" mass="9583">MAYPCPSKWPKLKWVNLQLDGRMGGSSAQVHACLGLLRLAEPSWFRVELVSQSGSELQLYGKEALSSVSDVRSVKLLNTNGWASSSSS</sequence>
<name>A0AAN7LK86_TRANT</name>
<dbReference type="AlphaFoldDB" id="A0AAN7LK86"/>
<gene>
    <name evidence="1" type="ORF">SAY86_016463</name>
</gene>